<reference evidence="3" key="2">
    <citation type="submission" date="2016-04" db="EMBL/GenBank/DDBJ databases">
        <title>First Complete Genome Sequence of a Subdivision 6 Acidobacterium.</title>
        <authorList>
            <person name="Huang S."/>
            <person name="Vieira S."/>
            <person name="Bunk B."/>
            <person name="Riedel T."/>
            <person name="Sproeer C."/>
            <person name="Overmann J."/>
        </authorList>
    </citation>
    <scope>NUCLEOTIDE SEQUENCE [LARGE SCALE GENOMIC DNA]</scope>
    <source>
        <strain evidence="3">DSM 100886 HEG_-6_39</strain>
    </source>
</reference>
<protein>
    <recommendedName>
        <fullName evidence="1">Diphthamide synthase domain-containing protein</fullName>
    </recommendedName>
</protein>
<dbReference type="RefSeq" id="WP_110170873.1">
    <property type="nucleotide sequence ID" value="NZ_CP015136.1"/>
</dbReference>
<evidence type="ECO:0000259" key="1">
    <source>
        <dbReference type="Pfam" id="PF01902"/>
    </source>
</evidence>
<evidence type="ECO:0000313" key="3">
    <source>
        <dbReference type="Proteomes" id="UP000076079"/>
    </source>
</evidence>
<accession>A0A143PLI9</accession>
<sequence>MSLDREPVALSWSGGKDSALALAALREDPRLEVVALMTSVTREYDRISIHGVRRVLLEAQVASAGLPLIEVTLEPQCSNEAYEAAFFDAVARMGVGHPGVETLAFGDLFLEDVRAYREALLRRAGLTGCFPLWGRETRQLAHDFVARGFVAHLACVDTTQLAARFAGRVFDDGLIAELPAGVDPCGERGEFHTFVSAGPIFSQPIAVSCGDVVLRDGRFAYCDILPSPAG</sequence>
<dbReference type="KEGG" id="abac:LuPra_02304"/>
<dbReference type="Proteomes" id="UP000076079">
    <property type="component" value="Chromosome"/>
</dbReference>
<dbReference type="Gene3D" id="3.40.50.620">
    <property type="entry name" value="HUPs"/>
    <property type="match status" value="1"/>
</dbReference>
<dbReference type="OrthoDB" id="3572539at2"/>
<dbReference type="CDD" id="cd01994">
    <property type="entry name" value="AANH_PF0828-like"/>
    <property type="match status" value="1"/>
</dbReference>
<name>A0A143PLI9_LUTPR</name>
<dbReference type="Pfam" id="PF01902">
    <property type="entry name" value="Diphthami_syn_2"/>
    <property type="match status" value="1"/>
</dbReference>
<gene>
    <name evidence="2" type="ORF">LuPra_02304</name>
</gene>
<dbReference type="STRING" id="1855912.LuPra_02304"/>
<feature type="domain" description="Diphthamide synthase" evidence="1">
    <location>
        <begin position="8"/>
        <end position="213"/>
    </location>
</feature>
<dbReference type="SUPFAM" id="SSF52402">
    <property type="entry name" value="Adenine nucleotide alpha hydrolases-like"/>
    <property type="match status" value="1"/>
</dbReference>
<dbReference type="PATRIC" id="fig|1813736.3.peg.2418"/>
<dbReference type="InterPro" id="IPR014729">
    <property type="entry name" value="Rossmann-like_a/b/a_fold"/>
</dbReference>
<reference evidence="2 3" key="1">
    <citation type="journal article" date="2016" name="Genome Announc.">
        <title>First Complete Genome Sequence of a Subdivision 6 Acidobacterium Strain.</title>
        <authorList>
            <person name="Huang S."/>
            <person name="Vieira S."/>
            <person name="Bunk B."/>
            <person name="Riedel T."/>
            <person name="Sproer C."/>
            <person name="Overmann J."/>
        </authorList>
    </citation>
    <scope>NUCLEOTIDE SEQUENCE [LARGE SCALE GENOMIC DNA]</scope>
    <source>
        <strain evidence="3">DSM 100886 HEG_-6_39</strain>
    </source>
</reference>
<organism evidence="2 3">
    <name type="scientific">Luteitalea pratensis</name>
    <dbReference type="NCBI Taxonomy" id="1855912"/>
    <lineage>
        <taxon>Bacteria</taxon>
        <taxon>Pseudomonadati</taxon>
        <taxon>Acidobacteriota</taxon>
        <taxon>Vicinamibacteria</taxon>
        <taxon>Vicinamibacterales</taxon>
        <taxon>Vicinamibacteraceae</taxon>
        <taxon>Luteitalea</taxon>
    </lineage>
</organism>
<dbReference type="InterPro" id="IPR002761">
    <property type="entry name" value="Diphthami_syn_dom"/>
</dbReference>
<evidence type="ECO:0000313" key="2">
    <source>
        <dbReference type="EMBL" id="AMY09093.1"/>
    </source>
</evidence>
<dbReference type="Gene3D" id="3.90.1490.10">
    <property type="entry name" value="putative n-type atp pyrophosphatase, domain 2"/>
    <property type="match status" value="1"/>
</dbReference>
<dbReference type="EMBL" id="CP015136">
    <property type="protein sequence ID" value="AMY09093.1"/>
    <property type="molecule type" value="Genomic_DNA"/>
</dbReference>
<keyword evidence="3" id="KW-1185">Reference proteome</keyword>
<proteinExistence type="predicted"/>
<dbReference type="AlphaFoldDB" id="A0A143PLI9"/>